<name>A0AAW9TK82_RHIML</name>
<feature type="region of interest" description="Disordered" evidence="1">
    <location>
        <begin position="63"/>
        <end position="83"/>
    </location>
</feature>
<gene>
    <name evidence="2" type="ORF">GHK53_04395</name>
</gene>
<evidence type="ECO:0000256" key="1">
    <source>
        <dbReference type="SAM" id="MobiDB-lite"/>
    </source>
</evidence>
<comment type="caution">
    <text evidence="2">The sequence shown here is derived from an EMBL/GenBank/DDBJ whole genome shotgun (WGS) entry which is preliminary data.</text>
</comment>
<organism evidence="2 3">
    <name type="scientific">Rhizobium meliloti</name>
    <name type="common">Ensifer meliloti</name>
    <name type="synonym">Sinorhizobium meliloti</name>
    <dbReference type="NCBI Taxonomy" id="382"/>
    <lineage>
        <taxon>Bacteria</taxon>
        <taxon>Pseudomonadati</taxon>
        <taxon>Pseudomonadota</taxon>
        <taxon>Alphaproteobacteria</taxon>
        <taxon>Hyphomicrobiales</taxon>
        <taxon>Rhizobiaceae</taxon>
        <taxon>Sinorhizobium/Ensifer group</taxon>
        <taxon>Sinorhizobium</taxon>
    </lineage>
</organism>
<evidence type="ECO:0008006" key="4">
    <source>
        <dbReference type="Google" id="ProtNLM"/>
    </source>
</evidence>
<dbReference type="Proteomes" id="UP000429484">
    <property type="component" value="Unassembled WGS sequence"/>
</dbReference>
<sequence>MARALSDDLRHRVLAASAGGMSARSAAARRAAQELFLIKNGTERAGARTTIWTSCWIGEWRRPRPSPAGNTPVSNTARCPSWT</sequence>
<feature type="compositionally biased region" description="Polar residues" evidence="1">
    <location>
        <begin position="68"/>
        <end position="83"/>
    </location>
</feature>
<accession>A0AAW9TK82</accession>
<evidence type="ECO:0000313" key="3">
    <source>
        <dbReference type="Proteomes" id="UP000429484"/>
    </source>
</evidence>
<evidence type="ECO:0000313" key="2">
    <source>
        <dbReference type="EMBL" id="MQW32098.1"/>
    </source>
</evidence>
<dbReference type="AlphaFoldDB" id="A0AAW9TK82"/>
<proteinExistence type="predicted"/>
<protein>
    <recommendedName>
        <fullName evidence="4">Transposase</fullName>
    </recommendedName>
</protein>
<reference evidence="2 3" key="1">
    <citation type="journal article" date="2013" name="Genome Biol.">
        <title>Comparative genomics of the core and accessory genomes of 48 Sinorhizobium strains comprising five genospecies.</title>
        <authorList>
            <person name="Sugawara M."/>
            <person name="Epstein B."/>
            <person name="Badgley B.D."/>
            <person name="Unno T."/>
            <person name="Xu L."/>
            <person name="Reese J."/>
            <person name="Gyaneshwar P."/>
            <person name="Denny R."/>
            <person name="Mudge J."/>
            <person name="Bharti A.K."/>
            <person name="Farmer A.D."/>
            <person name="May G.D."/>
            <person name="Woodward J.E."/>
            <person name="Medigue C."/>
            <person name="Vallenet D."/>
            <person name="Lajus A."/>
            <person name="Rouy Z."/>
            <person name="Martinez-Vaz B."/>
            <person name="Tiffin P."/>
            <person name="Young N.D."/>
            <person name="Sadowsky M.J."/>
        </authorList>
    </citation>
    <scope>NUCLEOTIDE SEQUENCE [LARGE SCALE GENOMIC DNA]</scope>
    <source>
        <strain evidence="2 3">N6B1</strain>
    </source>
</reference>
<dbReference type="EMBL" id="WISR01000047">
    <property type="protein sequence ID" value="MQW32098.1"/>
    <property type="molecule type" value="Genomic_DNA"/>
</dbReference>